<sequence>MDINLLVKITSRAWSLTILARIHRGTPARQAALLADTGAGRTAFAASLKHLIDLGMLERNPGHGHPLRPEYRLTAIGEKAAAMADRIKAIAPETSLLRRSWTVPVLAVSGTPKHYSQVKGALGPITDRALSQSLKQLHDARWIEREINTHTTPPRVSYCAVGPGRQIYRAAGLEAQG</sequence>
<dbReference type="EMBL" id="JACIFU010000001">
    <property type="protein sequence ID" value="MBB4173139.1"/>
    <property type="molecule type" value="Genomic_DNA"/>
</dbReference>
<dbReference type="SUPFAM" id="SSF46785">
    <property type="entry name" value="Winged helix' DNA-binding domain"/>
    <property type="match status" value="2"/>
</dbReference>
<evidence type="ECO:0000256" key="2">
    <source>
        <dbReference type="ARBA" id="ARBA00023125"/>
    </source>
</evidence>
<dbReference type="RefSeq" id="WP_025054786.1">
    <property type="nucleotide sequence ID" value="NZ_JACIFU010000001.1"/>
</dbReference>
<keyword evidence="1" id="KW-0805">Transcription regulation</keyword>
<keyword evidence="2 5" id="KW-0238">DNA-binding</keyword>
<dbReference type="OrthoDB" id="7351781at2"/>
<comment type="caution">
    <text evidence="5">The sequence shown here is derived from an EMBL/GenBank/DDBJ whole genome shotgun (WGS) entry which is preliminary data.</text>
</comment>
<dbReference type="InterPro" id="IPR002577">
    <property type="entry name" value="HTH_HxlR"/>
</dbReference>
<dbReference type="PANTHER" id="PTHR33204:SF37">
    <property type="entry name" value="HTH-TYPE TRANSCRIPTIONAL REGULATOR YODB"/>
    <property type="match status" value="1"/>
</dbReference>
<evidence type="ECO:0000313" key="6">
    <source>
        <dbReference type="Proteomes" id="UP000565745"/>
    </source>
</evidence>
<organism evidence="5 6">
    <name type="scientific">Sulfitobacter noctilucicola</name>
    <dbReference type="NCBI Taxonomy" id="1342301"/>
    <lineage>
        <taxon>Bacteria</taxon>
        <taxon>Pseudomonadati</taxon>
        <taxon>Pseudomonadota</taxon>
        <taxon>Alphaproteobacteria</taxon>
        <taxon>Rhodobacterales</taxon>
        <taxon>Roseobacteraceae</taxon>
        <taxon>Sulfitobacter</taxon>
    </lineage>
</organism>
<protein>
    <submittedName>
        <fullName evidence="5">DNA-binding HxlR family transcriptional regulator</fullName>
    </submittedName>
</protein>
<proteinExistence type="predicted"/>
<name>A0A7W6Q3I6_9RHOB</name>
<evidence type="ECO:0000256" key="3">
    <source>
        <dbReference type="ARBA" id="ARBA00023163"/>
    </source>
</evidence>
<accession>A0A7W6Q3I6</accession>
<keyword evidence="3" id="KW-0804">Transcription</keyword>
<feature type="domain" description="HTH hxlR-type" evidence="4">
    <location>
        <begin position="100"/>
        <end position="168"/>
    </location>
</feature>
<dbReference type="InterPro" id="IPR036390">
    <property type="entry name" value="WH_DNA-bd_sf"/>
</dbReference>
<evidence type="ECO:0000313" key="5">
    <source>
        <dbReference type="EMBL" id="MBB4173139.1"/>
    </source>
</evidence>
<dbReference type="GO" id="GO:0003677">
    <property type="term" value="F:DNA binding"/>
    <property type="evidence" value="ECO:0007669"/>
    <property type="project" value="UniProtKB-KW"/>
</dbReference>
<dbReference type="Pfam" id="PF01638">
    <property type="entry name" value="HxlR"/>
    <property type="match status" value="2"/>
</dbReference>
<evidence type="ECO:0000256" key="1">
    <source>
        <dbReference type="ARBA" id="ARBA00023015"/>
    </source>
</evidence>
<dbReference type="AlphaFoldDB" id="A0A7W6Q3I6"/>
<reference evidence="5 6" key="1">
    <citation type="submission" date="2020-08" db="EMBL/GenBank/DDBJ databases">
        <title>Genomic Encyclopedia of Type Strains, Phase IV (KMG-IV): sequencing the most valuable type-strain genomes for metagenomic binning, comparative biology and taxonomic classification.</title>
        <authorList>
            <person name="Goeker M."/>
        </authorList>
    </citation>
    <scope>NUCLEOTIDE SEQUENCE [LARGE SCALE GENOMIC DNA]</scope>
    <source>
        <strain evidence="5 6">DSM 101015</strain>
    </source>
</reference>
<gene>
    <name evidence="5" type="ORF">GGR93_000900</name>
</gene>
<feature type="domain" description="HTH hxlR-type" evidence="4">
    <location>
        <begin position="12"/>
        <end position="89"/>
    </location>
</feature>
<dbReference type="Proteomes" id="UP000565745">
    <property type="component" value="Unassembled WGS sequence"/>
</dbReference>
<keyword evidence="6" id="KW-1185">Reference proteome</keyword>
<dbReference type="InterPro" id="IPR036388">
    <property type="entry name" value="WH-like_DNA-bd_sf"/>
</dbReference>
<dbReference type="PANTHER" id="PTHR33204">
    <property type="entry name" value="TRANSCRIPTIONAL REGULATOR, MARR FAMILY"/>
    <property type="match status" value="1"/>
</dbReference>
<dbReference type="Gene3D" id="1.10.10.10">
    <property type="entry name" value="Winged helix-like DNA-binding domain superfamily/Winged helix DNA-binding domain"/>
    <property type="match status" value="2"/>
</dbReference>
<evidence type="ECO:0000259" key="4">
    <source>
        <dbReference type="Pfam" id="PF01638"/>
    </source>
</evidence>